<gene>
    <name evidence="3" type="ORF">SUTH_02734</name>
</gene>
<dbReference type="KEGG" id="shd:SUTH_02734"/>
<dbReference type="Gene3D" id="2.40.320.10">
    <property type="entry name" value="Hypothetical Protein Pfu-838710-001"/>
    <property type="match status" value="1"/>
</dbReference>
<dbReference type="EMBL" id="AP012547">
    <property type="protein sequence ID" value="BAO30513.1"/>
    <property type="molecule type" value="Genomic_DNA"/>
</dbReference>
<accession>W0SL55</accession>
<dbReference type="InterPro" id="IPR039013">
    <property type="entry name" value="YgiF"/>
</dbReference>
<dbReference type="PROSITE" id="PS51707">
    <property type="entry name" value="CYTH"/>
    <property type="match status" value="1"/>
</dbReference>
<feature type="domain" description="CHAD" evidence="2">
    <location>
        <begin position="216"/>
        <end position="503"/>
    </location>
</feature>
<evidence type="ECO:0000313" key="4">
    <source>
        <dbReference type="Proteomes" id="UP000031637"/>
    </source>
</evidence>
<evidence type="ECO:0000259" key="1">
    <source>
        <dbReference type="PROSITE" id="PS51707"/>
    </source>
</evidence>
<dbReference type="Pfam" id="PF05235">
    <property type="entry name" value="CHAD"/>
    <property type="match status" value="1"/>
</dbReference>
<feature type="domain" description="CYTH" evidence="1">
    <location>
        <begin position="2"/>
        <end position="201"/>
    </location>
</feature>
<dbReference type="InterPro" id="IPR033469">
    <property type="entry name" value="CYTH-like_dom_sf"/>
</dbReference>
<reference evidence="3 4" key="1">
    <citation type="journal article" date="2014" name="Syst. Appl. Microbiol.">
        <title>Complete genomes of freshwater sulfur oxidizers Sulfuricella denitrificans skB26 and Sulfuritalea hydrogenivorans sk43H: genetic insights into the sulfur oxidation pathway of betaproteobacteria.</title>
        <authorList>
            <person name="Watanabe T."/>
            <person name="Kojima H."/>
            <person name="Fukui M."/>
        </authorList>
    </citation>
    <scope>NUCLEOTIDE SEQUENCE [LARGE SCALE GENOMIC DNA]</scope>
    <source>
        <strain evidence="3">DSM22779</strain>
    </source>
</reference>
<dbReference type="OrthoDB" id="3034217at2"/>
<dbReference type="SMART" id="SM01118">
    <property type="entry name" value="CYTH"/>
    <property type="match status" value="1"/>
</dbReference>
<dbReference type="AlphaFoldDB" id="W0SL55"/>
<dbReference type="InterPro" id="IPR038186">
    <property type="entry name" value="CHAD_dom_sf"/>
</dbReference>
<keyword evidence="4" id="KW-1185">Reference proteome</keyword>
<dbReference type="Gene3D" id="1.40.20.10">
    <property type="entry name" value="CHAD domain"/>
    <property type="match status" value="1"/>
</dbReference>
<organism evidence="3 4">
    <name type="scientific">Sulfuritalea hydrogenivorans sk43H</name>
    <dbReference type="NCBI Taxonomy" id="1223802"/>
    <lineage>
        <taxon>Bacteria</taxon>
        <taxon>Pseudomonadati</taxon>
        <taxon>Pseudomonadota</taxon>
        <taxon>Betaproteobacteria</taxon>
        <taxon>Nitrosomonadales</taxon>
        <taxon>Sterolibacteriaceae</taxon>
        <taxon>Sulfuritalea</taxon>
    </lineage>
</organism>
<dbReference type="InterPro" id="IPR007899">
    <property type="entry name" value="CHAD_dom"/>
</dbReference>
<protein>
    <recommendedName>
        <fullName evidence="5">Adenylate cyclase</fullName>
    </recommendedName>
</protein>
<dbReference type="SUPFAM" id="SSF55154">
    <property type="entry name" value="CYTH-like phosphatases"/>
    <property type="match status" value="1"/>
</dbReference>
<dbReference type="GO" id="GO:0046872">
    <property type="term" value="F:metal ion binding"/>
    <property type="evidence" value="ECO:0007669"/>
    <property type="project" value="TreeGrafter"/>
</dbReference>
<dbReference type="HOGENOM" id="CLU_040400_3_0_4"/>
<name>W0SL55_9PROT</name>
<evidence type="ECO:0000259" key="2">
    <source>
        <dbReference type="PROSITE" id="PS51708"/>
    </source>
</evidence>
<proteinExistence type="predicted"/>
<dbReference type="SMART" id="SM00880">
    <property type="entry name" value="CHAD"/>
    <property type="match status" value="1"/>
</dbReference>
<dbReference type="PANTHER" id="PTHR39569:SF1">
    <property type="entry name" value="INORGANIC TRIPHOSPHATASE"/>
    <property type="match status" value="1"/>
</dbReference>
<sequence length="503" mass="55885">MAEEVELKLALAEDHQARFLRHPLLKQALARHVDTLDNIYYDTADLSLRQRGIALRLRRKGRDWLQTVKLAGSSAGGLSSRPEWETPYSGHFDFSAIDAVSVREWLQRPKLLARIIPICETRFRRISWRFSADHGAVLLTLDRGWIIANGRREAISEVELELAGAPVHAIFGLATQLAERIALTPSVLSKAERGYRLHLGTPPTPCKAETVALPAAIEPLDAFRRIAMSCLEHLQRNHPGALASDDPEYIHQMRVATRRLRAALRLFHPVLPGGVAESLREPLWSLMKQLGRARDLDVLLTEIANPVLAALPNEPRLPALASDITNRRYAARAEAIAMLAAPGYGRMLLTALESLHAGPADGPTRRTLQDFAFRRLKRLHRKMRRLALAASIGDPASLHALRIGVKRLRYALEFFSPLMRGTAVNNELKELSALQDTLGQLNDLTNAGALLMDCAGDDPRLREAVTLIGGWHGPHYASLLASVSHELIRLPQLRLPKLSHKPA</sequence>
<dbReference type="Pfam" id="PF01928">
    <property type="entry name" value="CYTH"/>
    <property type="match status" value="1"/>
</dbReference>
<dbReference type="PANTHER" id="PTHR39569">
    <property type="entry name" value="INORGANIC TRIPHOSPHATASE"/>
    <property type="match status" value="1"/>
</dbReference>
<dbReference type="Proteomes" id="UP000031637">
    <property type="component" value="Chromosome"/>
</dbReference>
<dbReference type="GO" id="GO:0050355">
    <property type="term" value="F:inorganic triphosphate phosphatase activity"/>
    <property type="evidence" value="ECO:0007669"/>
    <property type="project" value="InterPro"/>
</dbReference>
<dbReference type="PROSITE" id="PS51708">
    <property type="entry name" value="CHAD"/>
    <property type="match status" value="1"/>
</dbReference>
<evidence type="ECO:0000313" key="3">
    <source>
        <dbReference type="EMBL" id="BAO30513.1"/>
    </source>
</evidence>
<dbReference type="CDD" id="cd07756">
    <property type="entry name" value="CYTH-like_Pase_CHAD"/>
    <property type="match status" value="1"/>
</dbReference>
<evidence type="ECO:0008006" key="5">
    <source>
        <dbReference type="Google" id="ProtNLM"/>
    </source>
</evidence>
<dbReference type="InterPro" id="IPR023577">
    <property type="entry name" value="CYTH_domain"/>
</dbReference>
<dbReference type="RefSeq" id="WP_041099973.1">
    <property type="nucleotide sequence ID" value="NZ_AP012547.1"/>
</dbReference>
<dbReference type="STRING" id="1223802.SUTH_02734"/>